<evidence type="ECO:0000256" key="5">
    <source>
        <dbReference type="ARBA" id="ARBA00022767"/>
    </source>
</evidence>
<dbReference type="SUPFAM" id="SSF48484">
    <property type="entry name" value="Lipoxigenase"/>
    <property type="match status" value="1"/>
</dbReference>
<evidence type="ECO:0000256" key="3">
    <source>
        <dbReference type="ARBA" id="ARBA00022516"/>
    </source>
</evidence>
<proteinExistence type="inferred from homology"/>
<reference evidence="18" key="2">
    <citation type="journal article" date="2022" name="Hortic Res">
        <title>The genome of Dioscorea zingiberensis sheds light on the biosynthesis, origin and evolution of the medicinally important diosgenin saponins.</title>
        <authorList>
            <person name="Li Y."/>
            <person name="Tan C."/>
            <person name="Li Z."/>
            <person name="Guo J."/>
            <person name="Li S."/>
            <person name="Chen X."/>
            <person name="Wang C."/>
            <person name="Dai X."/>
            <person name="Yang H."/>
            <person name="Song W."/>
            <person name="Hou L."/>
            <person name="Xu J."/>
            <person name="Tong Z."/>
            <person name="Xu A."/>
            <person name="Yuan X."/>
            <person name="Wang W."/>
            <person name="Yang Q."/>
            <person name="Chen L."/>
            <person name="Sun Z."/>
            <person name="Wang K."/>
            <person name="Pan B."/>
            <person name="Chen J."/>
            <person name="Bao Y."/>
            <person name="Liu F."/>
            <person name="Qi X."/>
            <person name="Gang D.R."/>
            <person name="Wen J."/>
            <person name="Li J."/>
        </authorList>
    </citation>
    <scope>NUCLEOTIDE SEQUENCE</scope>
    <source>
        <strain evidence="18">Dzin_1.0</strain>
    </source>
</reference>
<comment type="pathway">
    <text evidence="14">Lipid metabolism; oxylipin biosynthesis.</text>
</comment>
<feature type="compositionally biased region" description="Basic and acidic residues" evidence="15">
    <location>
        <begin position="299"/>
        <end position="311"/>
    </location>
</feature>
<dbReference type="PROSITE" id="PS00711">
    <property type="entry name" value="LIPOXYGENASE_1"/>
    <property type="match status" value="1"/>
</dbReference>
<dbReference type="PROSITE" id="PS00081">
    <property type="entry name" value="LIPOXYGENASE_2"/>
    <property type="match status" value="1"/>
</dbReference>
<feature type="region of interest" description="Disordered" evidence="15">
    <location>
        <begin position="283"/>
        <end position="311"/>
    </location>
</feature>
<evidence type="ECO:0000256" key="10">
    <source>
        <dbReference type="ARBA" id="ARBA00023098"/>
    </source>
</evidence>
<dbReference type="InterPro" id="IPR001246">
    <property type="entry name" value="LipOase_plant"/>
</dbReference>
<evidence type="ECO:0000256" key="2">
    <source>
        <dbReference type="ARBA" id="ARBA00009419"/>
    </source>
</evidence>
<dbReference type="Pfam" id="PF00305">
    <property type="entry name" value="Lipoxygenase"/>
    <property type="match status" value="1"/>
</dbReference>
<dbReference type="Gene3D" id="4.10.372.10">
    <property type="entry name" value="Lipoxygenase-1, Domain 3"/>
    <property type="match status" value="1"/>
</dbReference>
<evidence type="ECO:0000313" key="19">
    <source>
        <dbReference type="Proteomes" id="UP001085076"/>
    </source>
</evidence>
<gene>
    <name evidence="18" type="ORF">J5N97_021029</name>
</gene>
<evidence type="ECO:0000256" key="8">
    <source>
        <dbReference type="ARBA" id="ARBA00023002"/>
    </source>
</evidence>
<dbReference type="InterPro" id="IPR036392">
    <property type="entry name" value="PLAT/LH2_dom_sf"/>
</dbReference>
<keyword evidence="4 13" id="KW-0479">Metal-binding</keyword>
<keyword evidence="8 13" id="KW-0560">Oxidoreductase</keyword>
<evidence type="ECO:0000259" key="16">
    <source>
        <dbReference type="PROSITE" id="PS50095"/>
    </source>
</evidence>
<evidence type="ECO:0000256" key="1">
    <source>
        <dbReference type="ARBA" id="ARBA00001962"/>
    </source>
</evidence>
<dbReference type="OrthoDB" id="407298at2759"/>
<dbReference type="Proteomes" id="UP001085076">
    <property type="component" value="Miscellaneous, Linkage group lg05"/>
</dbReference>
<dbReference type="GO" id="GO:0016702">
    <property type="term" value="F:oxidoreductase activity, acting on single donors with incorporation of molecular oxygen, incorporation of two atoms of oxygen"/>
    <property type="evidence" value="ECO:0007669"/>
    <property type="project" value="InterPro"/>
</dbReference>
<evidence type="ECO:0000256" key="9">
    <source>
        <dbReference type="ARBA" id="ARBA00023004"/>
    </source>
</evidence>
<keyword evidence="3 14" id="KW-0444">Lipid biosynthesis</keyword>
<comment type="caution">
    <text evidence="12">Lacks conserved residue(s) required for the propagation of feature annotation.</text>
</comment>
<dbReference type="GO" id="GO:0006633">
    <property type="term" value="P:fatty acid biosynthetic process"/>
    <property type="evidence" value="ECO:0007669"/>
    <property type="project" value="UniProtKB-KW"/>
</dbReference>
<dbReference type="InterPro" id="IPR000907">
    <property type="entry name" value="LipOase"/>
</dbReference>
<keyword evidence="19" id="KW-1185">Reference proteome</keyword>
<feature type="domain" description="PLAT" evidence="16">
    <location>
        <begin position="90"/>
        <end position="216"/>
    </location>
</feature>
<dbReference type="GO" id="GO:0031408">
    <property type="term" value="P:oxylipin biosynthetic process"/>
    <property type="evidence" value="ECO:0007669"/>
    <property type="project" value="UniProtKB-UniRule"/>
</dbReference>
<dbReference type="InterPro" id="IPR020834">
    <property type="entry name" value="LipOase_CS"/>
</dbReference>
<evidence type="ECO:0000256" key="7">
    <source>
        <dbReference type="ARBA" id="ARBA00022964"/>
    </source>
</evidence>
<evidence type="ECO:0000256" key="15">
    <source>
        <dbReference type="SAM" id="MobiDB-lite"/>
    </source>
</evidence>
<dbReference type="PRINTS" id="PR00468">
    <property type="entry name" value="PLTLPOXGNASE"/>
</dbReference>
<comment type="cofactor">
    <cofactor evidence="1 13">
        <name>Fe cation</name>
        <dbReference type="ChEBI" id="CHEBI:24875"/>
    </cofactor>
</comment>
<comment type="similarity">
    <text evidence="2 13">Belongs to the lipoxygenase family.</text>
</comment>
<dbReference type="InterPro" id="IPR001024">
    <property type="entry name" value="PLAT/LH2_dom"/>
</dbReference>
<dbReference type="InterPro" id="IPR027433">
    <property type="entry name" value="Lipoxygenase_dom_3"/>
</dbReference>
<dbReference type="EC" id="1.13.11.-" evidence="14"/>
<dbReference type="PANTHER" id="PTHR11771">
    <property type="entry name" value="LIPOXYGENASE"/>
    <property type="match status" value="1"/>
</dbReference>
<dbReference type="SMART" id="SM00308">
    <property type="entry name" value="LH2"/>
    <property type="match status" value="1"/>
</dbReference>
<keyword evidence="11 14" id="KW-0275">Fatty acid biosynthesis</keyword>
<dbReference type="Gene3D" id="1.20.245.10">
    <property type="entry name" value="Lipoxygenase-1, Domain 5"/>
    <property type="match status" value="1"/>
</dbReference>
<organism evidence="18 19">
    <name type="scientific">Dioscorea zingiberensis</name>
    <dbReference type="NCBI Taxonomy" id="325984"/>
    <lineage>
        <taxon>Eukaryota</taxon>
        <taxon>Viridiplantae</taxon>
        <taxon>Streptophyta</taxon>
        <taxon>Embryophyta</taxon>
        <taxon>Tracheophyta</taxon>
        <taxon>Spermatophyta</taxon>
        <taxon>Magnoliopsida</taxon>
        <taxon>Liliopsida</taxon>
        <taxon>Dioscoreales</taxon>
        <taxon>Dioscoreaceae</taxon>
        <taxon>Dioscorea</taxon>
    </lineage>
</organism>
<dbReference type="PRINTS" id="PR00087">
    <property type="entry name" value="LIPOXYGENASE"/>
</dbReference>
<dbReference type="EMBL" id="JAGGNH010000005">
    <property type="protein sequence ID" value="KAJ0973070.1"/>
    <property type="molecule type" value="Genomic_DNA"/>
</dbReference>
<evidence type="ECO:0000259" key="17">
    <source>
        <dbReference type="PROSITE" id="PS51393"/>
    </source>
</evidence>
<dbReference type="Pfam" id="PF01477">
    <property type="entry name" value="PLAT"/>
    <property type="match status" value="1"/>
</dbReference>
<accession>A0A9D5CHI1</accession>
<evidence type="ECO:0000256" key="4">
    <source>
        <dbReference type="ARBA" id="ARBA00022723"/>
    </source>
</evidence>
<evidence type="ECO:0000313" key="18">
    <source>
        <dbReference type="EMBL" id="KAJ0973070.1"/>
    </source>
</evidence>
<keyword evidence="10" id="KW-0443">Lipid metabolism</keyword>
<dbReference type="PROSITE" id="PS50095">
    <property type="entry name" value="PLAT"/>
    <property type="match status" value="1"/>
</dbReference>
<dbReference type="InterPro" id="IPR013819">
    <property type="entry name" value="LipOase_C"/>
</dbReference>
<dbReference type="Gene3D" id="4.10.375.10">
    <property type="entry name" value="Lipoxygenase-1, Domain 2"/>
    <property type="match status" value="1"/>
</dbReference>
<keyword evidence="6" id="KW-0276">Fatty acid metabolism</keyword>
<evidence type="ECO:0000256" key="12">
    <source>
        <dbReference type="PROSITE-ProRule" id="PRU00152"/>
    </source>
</evidence>
<protein>
    <recommendedName>
        <fullName evidence="14">Lipoxygenase</fullName>
        <ecNumber evidence="14">1.13.11.-</ecNumber>
    </recommendedName>
</protein>
<dbReference type="SUPFAM" id="SSF49723">
    <property type="entry name" value="Lipase/lipooxygenase domain (PLAT/LH2 domain)"/>
    <property type="match status" value="1"/>
</dbReference>
<dbReference type="InterPro" id="IPR036226">
    <property type="entry name" value="LipOase_C_sf"/>
</dbReference>
<keyword evidence="9 13" id="KW-0408">Iron</keyword>
<evidence type="ECO:0000256" key="14">
    <source>
        <dbReference type="RuleBase" id="RU003975"/>
    </source>
</evidence>
<comment type="function">
    <text evidence="14">Plant lipoxygenase may be involved in a number of diverse aspects of plant physiology including growth and development, pest resistance, and senescence or responses to wounding.</text>
</comment>
<sequence length="912" mass="103301">MFSAKPPISSSSSTFTSTVPMFFSGTNPRTQLPLLPGRRRPAANRTVRAVISRDEKGVGTATVVGGDEPRGLLPAEGLDVKVVLTIRKKMKEKLVDKVEEHWESFVNGIGRGIVVQLVSEEIDPVTNSGKRSVETPVRGWWPQPSNNPLISEYAANLTIPRDFGLPGAIVITNLHTKEFYLTEIVIHGFSGGPIFFPENSWIHSRSDNPQSRILFSNQAYLPLQTPDGLKDLRKEDLISIRGNGKGERKKFERVYDYAPYNDLGNPDKDEDFARPVLGGYQRPYPRRCRTGRPPAKSDPTTESRVDKPHPVYVPRDETFEEVKQATFSSGALRALLHNLIPALKAALSSDRQFECFSDIDQLYKGVLLKDDGPKAFSKPSLSKILTSIMNVSEMLLKYEIPSIISRDRFSWLRDNEFARQTLAGVNPVDIERLREFPIVSKLDPAVYGPPESAITKECIEHDLNGESLEEAIKNNRLFILDYHDLLLPFVTKINSLKGRKTYASRTIFFRTRFGTLRPIVIELSLPPTPSSPPKKWVYRHAHDATTHWTWKLAKAHVCSVDAGVHQLVNHWLRTHACMEPYIIATHRQLSFMHPIFKLLHPHMRYTMEINALARQSLINGGGIIENCFSPGKYSLELSSAAYKSIWRFDMEALPADLIRRGMAVEDLSMPCGIKLVIEDYPYAADGLLVWSAIQDWVVNYVNHFYTDAKAVTSDTELQAWWDEIKNKGHEDKRNEPWWPKLNTQEDLVKILTIMIWTASGQHAAINFGQYPFGGYMPNRPTLMKQLIPQEDEPEYQDFLLNPQYTFLSAVPSQLQATQIMAVQDTLSTHSPDEEYLGQLHESHSHWINDQQVMSYFEKFSSRLLEIEDIIHKRNKNFHLKNRSGAGVPPYELLLPSSGPGVTGRGVPNSISI</sequence>
<reference evidence="18" key="1">
    <citation type="submission" date="2021-03" db="EMBL/GenBank/DDBJ databases">
        <authorList>
            <person name="Li Z."/>
            <person name="Yang C."/>
        </authorList>
    </citation>
    <scope>NUCLEOTIDE SEQUENCE</scope>
    <source>
        <strain evidence="18">Dzin_1.0</strain>
        <tissue evidence="18">Leaf</tissue>
    </source>
</reference>
<keyword evidence="7 13" id="KW-0223">Dioxygenase</keyword>
<dbReference type="FunFam" id="1.20.245.10:FF:000002">
    <property type="entry name" value="Lipoxygenase"/>
    <property type="match status" value="1"/>
</dbReference>
<evidence type="ECO:0000256" key="13">
    <source>
        <dbReference type="RuleBase" id="RU003974"/>
    </source>
</evidence>
<feature type="domain" description="Lipoxygenase" evidence="17">
    <location>
        <begin position="219"/>
        <end position="912"/>
    </location>
</feature>
<dbReference type="GO" id="GO:0046872">
    <property type="term" value="F:metal ion binding"/>
    <property type="evidence" value="ECO:0007669"/>
    <property type="project" value="UniProtKB-UniRule"/>
</dbReference>
<evidence type="ECO:0000256" key="11">
    <source>
        <dbReference type="ARBA" id="ARBA00023160"/>
    </source>
</evidence>
<comment type="caution">
    <text evidence="18">The sequence shown here is derived from an EMBL/GenBank/DDBJ whole genome shotgun (WGS) entry which is preliminary data.</text>
</comment>
<dbReference type="PROSITE" id="PS51393">
    <property type="entry name" value="LIPOXYGENASE_3"/>
    <property type="match status" value="1"/>
</dbReference>
<dbReference type="InterPro" id="IPR020833">
    <property type="entry name" value="LipOase_Fe_BS"/>
</dbReference>
<dbReference type="Gene3D" id="2.60.60.20">
    <property type="entry name" value="PLAT/LH2 domain"/>
    <property type="match status" value="1"/>
</dbReference>
<keyword evidence="5 14" id="KW-0925">Oxylipin biosynthesis</keyword>
<evidence type="ECO:0000256" key="6">
    <source>
        <dbReference type="ARBA" id="ARBA00022832"/>
    </source>
</evidence>
<dbReference type="GO" id="GO:0034440">
    <property type="term" value="P:lipid oxidation"/>
    <property type="evidence" value="ECO:0007669"/>
    <property type="project" value="InterPro"/>
</dbReference>
<name>A0A9D5CHI1_9LILI</name>
<dbReference type="AlphaFoldDB" id="A0A9D5CHI1"/>
<dbReference type="Gene3D" id="3.10.450.60">
    <property type="match status" value="1"/>
</dbReference>